<dbReference type="Proteomes" id="UP001320972">
    <property type="component" value="Unassembled WGS sequence"/>
</dbReference>
<evidence type="ECO:0000313" key="3">
    <source>
        <dbReference type="EMBL" id="MCU4972571.1"/>
    </source>
</evidence>
<dbReference type="EMBL" id="JAOPKB010000003">
    <property type="protein sequence ID" value="MCU4972571.1"/>
    <property type="molecule type" value="Genomic_DNA"/>
</dbReference>
<evidence type="ECO:0000313" key="5">
    <source>
        <dbReference type="Proteomes" id="UP001321018"/>
    </source>
</evidence>
<keyword evidence="4" id="KW-1185">Reference proteome</keyword>
<dbReference type="RefSeq" id="WP_338002621.1">
    <property type="nucleotide sequence ID" value="NZ_JAOPKA010000002.1"/>
</dbReference>
<name>A0AAP3E1C5_9EURY</name>
<feature type="transmembrane region" description="Helical" evidence="1">
    <location>
        <begin position="20"/>
        <end position="39"/>
    </location>
</feature>
<dbReference type="Proteomes" id="UP001321018">
    <property type="component" value="Unassembled WGS sequence"/>
</dbReference>
<evidence type="ECO:0000313" key="4">
    <source>
        <dbReference type="Proteomes" id="UP001320972"/>
    </source>
</evidence>
<dbReference type="EMBL" id="JAOPKA010000002">
    <property type="protein sequence ID" value="MCU4740782.1"/>
    <property type="molecule type" value="Genomic_DNA"/>
</dbReference>
<feature type="transmembrane region" description="Helical" evidence="1">
    <location>
        <begin position="254"/>
        <end position="272"/>
    </location>
</feature>
<proteinExistence type="predicted"/>
<evidence type="ECO:0000256" key="1">
    <source>
        <dbReference type="SAM" id="Phobius"/>
    </source>
</evidence>
<keyword evidence="1" id="KW-0472">Membrane</keyword>
<keyword evidence="1" id="KW-0812">Transmembrane</keyword>
<reference evidence="2 4" key="1">
    <citation type="submission" date="2022-09" db="EMBL/GenBank/DDBJ databases">
        <title>Enrichment on poylsaccharides allowed isolation of novel metabolic and taxonomic groups of Haloarchaea.</title>
        <authorList>
            <person name="Sorokin D.Y."/>
            <person name="Elcheninov A.G."/>
            <person name="Khizhniak T.V."/>
            <person name="Kolganova T.V."/>
            <person name="Kublanov I.V."/>
        </authorList>
    </citation>
    <scope>NUCLEOTIDE SEQUENCE</scope>
    <source>
        <strain evidence="3 4">AArc-m2/3/4</strain>
        <strain evidence="2">AArc-xg1-1</strain>
    </source>
</reference>
<gene>
    <name evidence="3" type="ORF">OB955_07440</name>
    <name evidence="2" type="ORF">OB960_05135</name>
</gene>
<dbReference type="AlphaFoldDB" id="A0AAP3E1C5"/>
<feature type="transmembrane region" description="Helical" evidence="1">
    <location>
        <begin position="207"/>
        <end position="226"/>
    </location>
</feature>
<evidence type="ECO:0000313" key="2">
    <source>
        <dbReference type="EMBL" id="MCU4740782.1"/>
    </source>
</evidence>
<feature type="transmembrane region" description="Helical" evidence="1">
    <location>
        <begin position="45"/>
        <end position="71"/>
    </location>
</feature>
<feature type="transmembrane region" description="Helical" evidence="1">
    <location>
        <begin position="180"/>
        <end position="201"/>
    </location>
</feature>
<organism evidence="2 5">
    <name type="scientific">Natronoglomus mannanivorans</name>
    <dbReference type="NCBI Taxonomy" id="2979990"/>
    <lineage>
        <taxon>Archaea</taxon>
        <taxon>Methanobacteriati</taxon>
        <taxon>Methanobacteriota</taxon>
        <taxon>Stenosarchaea group</taxon>
        <taxon>Halobacteria</taxon>
        <taxon>Halobacteriales</taxon>
        <taxon>Natrialbaceae</taxon>
        <taxon>Natronoglomus</taxon>
    </lineage>
</organism>
<keyword evidence="1" id="KW-1133">Transmembrane helix</keyword>
<protein>
    <submittedName>
        <fullName evidence="2">Uncharacterized protein</fullName>
    </submittedName>
</protein>
<accession>A0AAP3E1C5</accession>
<sequence length="277" mass="28847">MSPTSWSLDRHGLARFPGRVAVTLAGLPVSLFSLLFVALPLAGYAAVVAVGPTALEFAVIGWSLSLLFVWLTSRGAARIEYELDPDRRVIAVDDVRSPDDATVEIDCSTLERVRTVSLPGLDVTVVVTGGWAETTPSWVAVPDGDRHRVRSALSAAGVSVPTDGSEPLADPLTTRIRGTLLVVGLALTVVVPAVAFGVLLVDGQISPTLFGGIGLVFSGLFGLFTLDSRGVLPEYGDADGFLATARTAVTRSTVSLVGIGLGMGAFSLAVWFSSALL</sequence>
<comment type="caution">
    <text evidence="2">The sequence shown here is derived from an EMBL/GenBank/DDBJ whole genome shotgun (WGS) entry which is preliminary data.</text>
</comment>